<evidence type="ECO:0000256" key="3">
    <source>
        <dbReference type="ARBA" id="ARBA00022989"/>
    </source>
</evidence>
<dbReference type="SUPFAM" id="SSF49313">
    <property type="entry name" value="Cadherin-like"/>
    <property type="match status" value="3"/>
</dbReference>
<dbReference type="InterPro" id="IPR013783">
    <property type="entry name" value="Ig-like_fold"/>
</dbReference>
<organism evidence="9 10">
    <name type="scientific">Luteolibacter arcticus</name>
    <dbReference type="NCBI Taxonomy" id="1581411"/>
    <lineage>
        <taxon>Bacteria</taxon>
        <taxon>Pseudomonadati</taxon>
        <taxon>Verrucomicrobiota</taxon>
        <taxon>Verrucomicrobiia</taxon>
        <taxon>Verrucomicrobiales</taxon>
        <taxon>Verrucomicrobiaceae</taxon>
        <taxon>Luteolibacter</taxon>
    </lineage>
</organism>
<evidence type="ECO:0000313" key="9">
    <source>
        <dbReference type="EMBL" id="MCW1925047.1"/>
    </source>
</evidence>
<proteinExistence type="predicted"/>
<dbReference type="Proteomes" id="UP001320876">
    <property type="component" value="Unassembled WGS sequence"/>
</dbReference>
<dbReference type="Gene3D" id="2.60.120.200">
    <property type="match status" value="1"/>
</dbReference>
<evidence type="ECO:0000259" key="6">
    <source>
        <dbReference type="PROSITE" id="PS50268"/>
    </source>
</evidence>
<accession>A0ABT3GNG3</accession>
<dbReference type="InterPro" id="IPR001791">
    <property type="entry name" value="Laminin_G"/>
</dbReference>
<gene>
    <name evidence="9" type="ORF">OKA05_20975</name>
</gene>
<dbReference type="InterPro" id="IPR003599">
    <property type="entry name" value="Ig_sub"/>
</dbReference>
<evidence type="ECO:0000256" key="1">
    <source>
        <dbReference type="ARBA" id="ARBA00022692"/>
    </source>
</evidence>
<reference evidence="9 10" key="1">
    <citation type="submission" date="2022-10" db="EMBL/GenBank/DDBJ databases">
        <title>Luteolibacter arcticus strain CCTCC AB 2014275, whole genome shotgun sequencing project.</title>
        <authorList>
            <person name="Zhao G."/>
            <person name="Shen L."/>
        </authorList>
    </citation>
    <scope>NUCLEOTIDE SEQUENCE [LARGE SCALE GENOMIC DNA]</scope>
    <source>
        <strain evidence="9 10">CCTCC AB 2014275</strain>
    </source>
</reference>
<dbReference type="InterPro" id="IPR013425">
    <property type="entry name" value="Autotrns_rpt"/>
</dbReference>
<feature type="domain" description="Ig-like" evidence="7">
    <location>
        <begin position="687"/>
        <end position="768"/>
    </location>
</feature>
<dbReference type="SMART" id="SM00409">
    <property type="entry name" value="IG"/>
    <property type="match status" value="1"/>
</dbReference>
<evidence type="ECO:0000259" key="8">
    <source>
        <dbReference type="PROSITE" id="PS51820"/>
    </source>
</evidence>
<keyword evidence="4" id="KW-1015">Disulfide bond</keyword>
<dbReference type="Gene3D" id="2.60.40.10">
    <property type="entry name" value="Immunoglobulins"/>
    <property type="match status" value="4"/>
</dbReference>
<keyword evidence="1" id="KW-0812">Transmembrane</keyword>
<feature type="domain" description="Cadherin" evidence="6">
    <location>
        <begin position="1145"/>
        <end position="1246"/>
    </location>
</feature>
<dbReference type="SMART" id="SM00560">
    <property type="entry name" value="LamGL"/>
    <property type="match status" value="1"/>
</dbReference>
<sequence length="2660" mass="272707">MKTHPSLLPALRRLLCLLLVLIPWLPVAAQEGREFPLGPIGGHYSVTANSSLALVRSVDAGGPGALAGLQAGDYIHGAFGKTFTPTGGSHYGVTQELGFAVDRAEAGDGILPLLVIRAGTGGMVMNVGLPASGAFGPAYPRNSPKYAAMYENAVADLHTRTMNSGNGYTGYLTGFTGLCLLGHPNWNDTTGAKPYRLSINKIRDLAIQQITNWGYAPTESALVDGSPIPNPSGGPSNWELGPYVMFLSEYYAKTSDSSVLAPLQRGTEMCANTVQWWKQPVNGGLSPEYDRVAGMSSHGGVTGDYMHQGWYCGINMNGVHNLGGMAFARRAGTNMSVRPKDGHYFGFTNLNPGDPIPNSIVNALPSSITLPQYAADPVRGLTLSNTSSPVNRSDPSDPFWYNPSVNQKYLMQMNFICRRSLSGNGSIGYAPETGDTGEDGGRTPGGLLGLAMYRDDVGGLDAADLNRLELMKSRITNNYMNHQLAHVYLIGGQVFQQLATPYLNDRQQRFFMDNWRFYYALARNANNGPRYFQNRTHSDAGAYLSNDHCALINAALPYGIANGGYSLIPGYNTNRTLADFKSPALMWPTIAAHTCTVTSASQAFQIDVCDGSGNVLAPANYTAAWSHVSGPATATFSSNNTANTTITFPSVSPTAYRVRLTVTRAGFPDLVEDIDVIRANATTPVPPSITTHPAPQSTVPGGGATFSVAASGTGPFVYQWRLNGVSYWVASPTPTLTLTNVGSGHLGSYDCVITTPEGTLVSNAATLSFNSTLSRTPGGLRREVWTGLGGSAVADLTASVNYPLFPRITSVVTSAGTTAYGDNYGQKLSGWLRPPVSGAYRFFIASDDASQLWLSTDDSAAAKVKIAEYTGSTNYRSYSTGAQSGVINLVAGQKYYIELLHKEAGGGDHASLAWQMPGEPVPANGSAPIDGVYLEYDQYLPLLTNHWKLDEASGSTCADSVGTAAANLMNGPTRVAGVLGNAVNFNGVNQYGQATVTVSESVSAVSLWFRTTQASGGLFSVVDGASSYDRSVFLTGGNISAYIYSGETITTSGTAYNDGQWHHLVHTFGGGIGGQKLYVDGVQVAAGTKAQSDFNWQTAVRIGHAANSPSPYFNGQIDEVRIYNAGLSVPDAEALYTGGLNAAPQISAGTFTVVENAPAGTSVGTLTATDTNAGQTIGYSIVAGNVGGRFALNPTTGALTVAVPPDFETSGAYVLTIAATDNGSPVQSTTTTATINVTNVNEGPVFASNPVIGSPAAPGVAYGSSLTAIDPEGGGAVTYQKTGGPSWLSVASDGTLSGTPVAGDIGLNDFSVSATDSTLMSTNATLRIDVVNVAVTPFWTNAAGGSWPVAVNWLSNGIANGASIVADFSTLNLTADTTVTLNGARTIGGLKFGDTTPSHNWSLATGSGGPLTLSVASGTPLVRVGNQTATLNTVLAGTKGMLKSGSGTLALGSANTYSGTTTISQGRLQLNVGNALPSTSNIVIGDANSGSTAPNLYLGNQLAPTFATLTVGSNVANAALHTSGWAPTISGITTLNSPLTIRQYNGGGVHTGIQNTGKITGPGAGAGNDTLIFSYSGGTNFYWQANNTAANDFTGNIRVTGVPGNMNAQGGANGPNNVVIPDAAMVTIDAGCNFAWNNFGNNAVTETFDGLAGAGSMIRNNGGGLISSLNLTINANNASNEGDRVFTGGLASLNSFTFGGSGTQVFGGASSYTGPTTINGGTLLINGSLANTPTTITAAGRLGGSGSIAGTVSSSGTLAPGNDDVGNLTISNTLTLAGGSDIEWEIADWTGIAGSGWDKLTATSLNLTATAGSPVTIHLHEVDLANFEESSQSFILVQTSNGITGFDPAQFVIDDSALVTPQGTWAVSQFGNNLVLAYIPPNRAPAFASDLISASAVMSVAFSGELEATDPDAGDTLTFTKTAGPAWLNVAADGTLSGTPGSGTTGINTFTVRVTDGDEAFDTATLEIEVVDPAVTPFWINPAGGSWPVTGNWLSNSMANGASIVADFSSLNLTAHTTVTLDGARTIGGLKFGDTTPSHNWTLNTGSGGPLTLSIASGSPVIRVSNQTATLNTVLTGAQGLVKSGAGTLTLGAANSLTGGMVISQGTLAVSNHSAIAGATLTLGDASTGANATGFRIENGVSSPVIPASITTTSHGSGHAITLNAGSALAANAAALSCPLTLSGSVPLTLKATNTNGHSTAQDWTGRITGTGIATGSTALVLDGSSHTLRLSFGNSLTPNTFTGDVLVQGTVTTQNQTYTGNSAGNQNNGFLNNNLTVASGGTWSVVWGGETIGALNGAGNVSLNCQSALGNTGITLGTTGSNGLFTGAISGGFGLVKLGNGTQVLGGANSYTGATAINGGTLLINGSLANTPTTIAAAGTLGGSGSIAGTVANSGTLSPGNSTIGNFTVTNTLTLAGGSHIVWEIADWTGTAGTGWDKITANSLNLTATSGNPVTIHLDETTLAHFTETSQTFTLVQTTSGITGFSANKFVIDESALPTPQGTWAIQQSGNNLVLAYTLNPNPVGGLDANDNDINDDWETANFGNANAGANLPGDDADKDGLTNLMEYALGTNPLAHNAGPAVDFETIASTKHLRITVNKNPQATNLSYSVETCGALNDWSASGTVIETDTATQLIVRDTFNTTTSSRRFIRLKVLANP</sequence>
<dbReference type="SMART" id="SM00736">
    <property type="entry name" value="CADG"/>
    <property type="match status" value="3"/>
</dbReference>
<evidence type="ECO:0000256" key="2">
    <source>
        <dbReference type="ARBA" id="ARBA00022729"/>
    </source>
</evidence>
<dbReference type="SMART" id="SM00758">
    <property type="entry name" value="PA14"/>
    <property type="match status" value="1"/>
</dbReference>
<keyword evidence="3" id="KW-1133">Transmembrane helix</keyword>
<dbReference type="SUPFAM" id="SSF48726">
    <property type="entry name" value="Immunoglobulin"/>
    <property type="match status" value="1"/>
</dbReference>
<dbReference type="CDD" id="cd00110">
    <property type="entry name" value="LamG"/>
    <property type="match status" value="1"/>
</dbReference>
<dbReference type="SMART" id="SM00282">
    <property type="entry name" value="LamG"/>
    <property type="match status" value="1"/>
</dbReference>
<keyword evidence="2" id="KW-0732">Signal</keyword>
<dbReference type="InterPro" id="IPR015919">
    <property type="entry name" value="Cadherin-like_sf"/>
</dbReference>
<dbReference type="InterPro" id="IPR011050">
    <property type="entry name" value="Pectin_lyase_fold/virulence"/>
</dbReference>
<dbReference type="PANTHER" id="PTHR24026">
    <property type="entry name" value="FAT ATYPICAL CADHERIN-RELATED"/>
    <property type="match status" value="1"/>
</dbReference>
<dbReference type="Pfam" id="PF00028">
    <property type="entry name" value="Cadherin"/>
    <property type="match status" value="1"/>
</dbReference>
<dbReference type="InterPro" id="IPR046255">
    <property type="entry name" value="DUF6288"/>
</dbReference>
<keyword evidence="10" id="KW-1185">Reference proteome</keyword>
<dbReference type="PROSITE" id="PS50835">
    <property type="entry name" value="IG_LIKE"/>
    <property type="match status" value="1"/>
</dbReference>
<dbReference type="InterPro" id="IPR006558">
    <property type="entry name" value="LamG-like"/>
</dbReference>
<keyword evidence="3" id="KW-0472">Membrane</keyword>
<dbReference type="Gene3D" id="2.60.40.60">
    <property type="entry name" value="Cadherins"/>
    <property type="match status" value="1"/>
</dbReference>
<name>A0ABT3GNG3_9BACT</name>
<dbReference type="InterPro" id="IPR007110">
    <property type="entry name" value="Ig-like_dom"/>
</dbReference>
<dbReference type="SMART" id="SM00112">
    <property type="entry name" value="CA"/>
    <property type="match status" value="1"/>
</dbReference>
<dbReference type="PROSITE" id="PS51820">
    <property type="entry name" value="PA14"/>
    <property type="match status" value="1"/>
</dbReference>
<dbReference type="InterPro" id="IPR011658">
    <property type="entry name" value="PA14_dom"/>
</dbReference>
<dbReference type="InterPro" id="IPR006644">
    <property type="entry name" value="Cadg"/>
</dbReference>
<evidence type="ECO:0000256" key="4">
    <source>
        <dbReference type="ARBA" id="ARBA00023157"/>
    </source>
</evidence>
<dbReference type="SUPFAM" id="SSF56988">
    <property type="entry name" value="Anthrax protective antigen"/>
    <property type="match status" value="1"/>
</dbReference>
<dbReference type="InterPro" id="IPR002126">
    <property type="entry name" value="Cadherin-like_dom"/>
</dbReference>
<dbReference type="Pfam" id="PF12951">
    <property type="entry name" value="PATR"/>
    <property type="match status" value="4"/>
</dbReference>
<dbReference type="NCBIfam" id="TIGR02601">
    <property type="entry name" value="autotrns_rpt"/>
    <property type="match status" value="4"/>
</dbReference>
<evidence type="ECO:0000313" key="10">
    <source>
        <dbReference type="Proteomes" id="UP001320876"/>
    </source>
</evidence>
<evidence type="ECO:0000259" key="7">
    <source>
        <dbReference type="PROSITE" id="PS50835"/>
    </source>
</evidence>
<dbReference type="SUPFAM" id="SSF51126">
    <property type="entry name" value="Pectin lyase-like"/>
    <property type="match status" value="2"/>
</dbReference>
<dbReference type="SUPFAM" id="SSF49899">
    <property type="entry name" value="Concanavalin A-like lectins/glucanases"/>
    <property type="match status" value="1"/>
</dbReference>
<protein>
    <submittedName>
        <fullName evidence="9">Autotransporter-associated beta strand repeat-containing protein</fullName>
    </submittedName>
</protein>
<evidence type="ECO:0000259" key="5">
    <source>
        <dbReference type="PROSITE" id="PS50025"/>
    </source>
</evidence>
<dbReference type="Gene3D" id="2.60.120.1560">
    <property type="match status" value="1"/>
</dbReference>
<dbReference type="PANTHER" id="PTHR24026:SF126">
    <property type="entry name" value="PROTOCADHERIN FAT 4"/>
    <property type="match status" value="1"/>
</dbReference>
<feature type="domain" description="Laminin G" evidence="5">
    <location>
        <begin position="980"/>
        <end position="1150"/>
    </location>
</feature>
<dbReference type="InterPro" id="IPR036179">
    <property type="entry name" value="Ig-like_dom_sf"/>
</dbReference>
<dbReference type="Pfam" id="PF07691">
    <property type="entry name" value="PA14"/>
    <property type="match status" value="1"/>
</dbReference>
<dbReference type="Pfam" id="PF19805">
    <property type="entry name" value="DUF6288"/>
    <property type="match status" value="1"/>
</dbReference>
<dbReference type="PROSITE" id="PS50025">
    <property type="entry name" value="LAM_G_DOMAIN"/>
    <property type="match status" value="1"/>
</dbReference>
<dbReference type="RefSeq" id="WP_264489155.1">
    <property type="nucleotide sequence ID" value="NZ_JAPDDT010000011.1"/>
</dbReference>
<comment type="caution">
    <text evidence="9">The sequence shown here is derived from an EMBL/GenBank/DDBJ whole genome shotgun (WGS) entry which is preliminary data.</text>
</comment>
<feature type="domain" description="PA14" evidence="8">
    <location>
        <begin position="775"/>
        <end position="930"/>
    </location>
</feature>
<dbReference type="InterPro" id="IPR013320">
    <property type="entry name" value="ConA-like_dom_sf"/>
</dbReference>
<dbReference type="PROSITE" id="PS50268">
    <property type="entry name" value="CADHERIN_2"/>
    <property type="match status" value="1"/>
</dbReference>
<dbReference type="EMBL" id="JAPDDT010000011">
    <property type="protein sequence ID" value="MCW1925047.1"/>
    <property type="molecule type" value="Genomic_DNA"/>
</dbReference>
<dbReference type="Pfam" id="PF05345">
    <property type="entry name" value="He_PIG"/>
    <property type="match status" value="2"/>
</dbReference>
<dbReference type="Pfam" id="PF13385">
    <property type="entry name" value="Laminin_G_3"/>
    <property type="match status" value="1"/>
</dbReference>
<dbReference type="InterPro" id="IPR037524">
    <property type="entry name" value="PA14/GLEYA"/>
</dbReference>
<dbReference type="CDD" id="cd11304">
    <property type="entry name" value="Cadherin_repeat"/>
    <property type="match status" value="1"/>
</dbReference>